<comment type="caution">
    <text evidence="2">The sequence shown here is derived from an EMBL/GenBank/DDBJ whole genome shotgun (WGS) entry which is preliminary data.</text>
</comment>
<name>A0ABT7HS25_9BACT</name>
<dbReference type="Gene3D" id="3.40.50.300">
    <property type="entry name" value="P-loop containing nucleotide triphosphate hydrolases"/>
    <property type="match status" value="1"/>
</dbReference>
<gene>
    <name evidence="2" type="ORF">NYG85_09945</name>
</gene>
<evidence type="ECO:0000259" key="1">
    <source>
        <dbReference type="Pfam" id="PF10593"/>
    </source>
</evidence>
<accession>A0ABT7HS25</accession>
<dbReference type="RefSeq" id="WP_284938393.1">
    <property type="nucleotide sequence ID" value="NZ_JANURM010000018.1"/>
</dbReference>
<keyword evidence="3" id="KW-1185">Reference proteome</keyword>
<dbReference type="InterPro" id="IPR027417">
    <property type="entry name" value="P-loop_NTPase"/>
</dbReference>
<proteinExistence type="predicted"/>
<feature type="domain" description="Putative endonuclease Z1" evidence="1">
    <location>
        <begin position="421"/>
        <end position="645"/>
    </location>
</feature>
<sequence>MNSSFYEKVFQFSKKRLTDTYLKQNGVLEVGDIDNEITKIRKIIESEFKTEIFGQDGNFSDSDYKRLQDDLEKYFNVRMNTGLVIKGDEQKQRNTSWYSINTKANNNNFYWDRLEEFYKGFLSPQVIRTLDDDTDMIMNQIGDPRENKFGIYGMVVGHVQSGKTSNYASLICKAADMGYKFIVVVAGDKNNLRNQTQVRINEAFVGKNDIKEVGVGLNDLQNANKMQPISLTTEESDFNRKDAHKNSQGINFDNINTPVLLVIKKNANTLFNVIKWIKSHYKGKISQHAMLLIDDESDYASINTKEENNPTAINKNIRVLLELFEKSSYVAYTATPYANIFIDHTIEDEQSVKIEDADEWISKDLFPRDFIYSLDAPSNYFGAEKIFIENPEKFLVNIDDYNECIPLKHKKDHCITRLPNSLFEAINIFMLNVAIRDLMGQINHNSMLVNISRFSDMHKNIVYLIDEYLKAFKKDINSYILLSNSTEQSNFISNLKSIFETKFNIEFSWQDISKKLSEIANSILVIGVYQNASNNKPLDYNTGERINVIAVGGLSLSRGFTLEGLSVSYFIRSTIFYDTLMQMGRWFGYRQGYEDLCKIYMPEDIQNYFRFIIEATNELMYKFKDMAEDGLTPYNFGLAVRQDPNSHLQITAKNKMKHAEERYTSLDLSGKLIETVRFAKNPQLHNRNLTTLKNFIGSLDKSNKKGKAIIYKNIDKSEILNFINNFEVIKDNNMQLDFVKTYLEEKNALWDVVLYGGKGEFAEGFEINMEERLKLQDKGKYIELGNRKLSSGDPEKALLDDEIYEQSKKEKRGNRSSFLRKKLKNPVLMLHLLDVKSNQIGFESSLLPAYGICFPNVGVDSNSQTIKYLINKVYQDEILLEINESEEQDD</sequence>
<dbReference type="Proteomes" id="UP001173801">
    <property type="component" value="Unassembled WGS sequence"/>
</dbReference>
<dbReference type="InterPro" id="IPR018310">
    <property type="entry name" value="Put_endonuclease_Z1-dom"/>
</dbReference>
<reference evidence="2" key="1">
    <citation type="submission" date="2022-08" db="EMBL/GenBank/DDBJ databases">
        <authorList>
            <person name="Wang H."/>
        </authorList>
    </citation>
    <scope>NUCLEOTIDE SEQUENCE</scope>
    <source>
        <strain evidence="2">PS10</strain>
    </source>
</reference>
<reference evidence="2" key="2">
    <citation type="journal article" date="2023" name="Microorganisms">
        <title>Isolation and Genomic Characteristics of Cat-Borne Campylobacter felis sp. nov. and Sheep-Borne Campylobacter ovis sp. nov.</title>
        <authorList>
            <person name="Wang H."/>
            <person name="Li Y."/>
            <person name="Gu Y."/>
            <person name="Zhou G."/>
            <person name="Chen X."/>
            <person name="Zhang X."/>
            <person name="Shao Z."/>
            <person name="Zhang J."/>
            <person name="Zhang M."/>
        </authorList>
    </citation>
    <scope>NUCLEOTIDE SEQUENCE</scope>
    <source>
        <strain evidence="2">PS10</strain>
    </source>
</reference>
<dbReference type="EMBL" id="JANURM010000018">
    <property type="protein sequence ID" value="MDL0089680.1"/>
    <property type="molecule type" value="Genomic_DNA"/>
</dbReference>
<evidence type="ECO:0000313" key="3">
    <source>
        <dbReference type="Proteomes" id="UP001173801"/>
    </source>
</evidence>
<organism evidence="2 3">
    <name type="scientific">Campylobacter gastrosuis</name>
    <dbReference type="NCBI Taxonomy" id="2974576"/>
    <lineage>
        <taxon>Bacteria</taxon>
        <taxon>Pseudomonadati</taxon>
        <taxon>Campylobacterota</taxon>
        <taxon>Epsilonproteobacteria</taxon>
        <taxon>Campylobacterales</taxon>
        <taxon>Campylobacteraceae</taxon>
        <taxon>Campylobacter</taxon>
    </lineage>
</organism>
<dbReference type="Pfam" id="PF10593">
    <property type="entry name" value="Z1"/>
    <property type="match status" value="1"/>
</dbReference>
<evidence type="ECO:0000313" key="2">
    <source>
        <dbReference type="EMBL" id="MDL0089680.1"/>
    </source>
</evidence>
<protein>
    <submittedName>
        <fullName evidence="2">Z1 domain-containing protein</fullName>
    </submittedName>
</protein>